<dbReference type="GO" id="GO:0045944">
    <property type="term" value="P:positive regulation of transcription by RNA polymerase II"/>
    <property type="evidence" value="ECO:0007669"/>
    <property type="project" value="TreeGrafter"/>
</dbReference>
<dbReference type="PANTHER" id="PTHR37534:SF43">
    <property type="entry name" value="FINGER DOMAIN PROTEIN, PUTATIVE (AFU_ORTHOLOGUE AFUA_1G01850)-RELATED"/>
    <property type="match status" value="1"/>
</dbReference>
<dbReference type="GO" id="GO:0005634">
    <property type="term" value="C:nucleus"/>
    <property type="evidence" value="ECO:0007669"/>
    <property type="project" value="UniProtKB-SubCell"/>
</dbReference>
<dbReference type="GO" id="GO:0000976">
    <property type="term" value="F:transcription cis-regulatory region binding"/>
    <property type="evidence" value="ECO:0007669"/>
    <property type="project" value="TreeGrafter"/>
</dbReference>
<feature type="compositionally biased region" description="Polar residues" evidence="3">
    <location>
        <begin position="113"/>
        <end position="132"/>
    </location>
</feature>
<evidence type="ECO:0000313" key="5">
    <source>
        <dbReference type="Proteomes" id="UP000182235"/>
    </source>
</evidence>
<evidence type="ECO:0000256" key="2">
    <source>
        <dbReference type="ARBA" id="ARBA00023242"/>
    </source>
</evidence>
<dbReference type="EMBL" id="LGRN01000255">
    <property type="protein sequence ID" value="OJD13962.1"/>
    <property type="molecule type" value="Genomic_DNA"/>
</dbReference>
<dbReference type="OrthoDB" id="5229455at2759"/>
<dbReference type="PANTHER" id="PTHR37534">
    <property type="entry name" value="TRANSCRIPTIONAL ACTIVATOR PROTEIN UGA3"/>
    <property type="match status" value="1"/>
</dbReference>
<dbReference type="Pfam" id="PF11951">
    <property type="entry name" value="Fungal_trans_2"/>
    <property type="match status" value="1"/>
</dbReference>
<organism evidence="4 5">
    <name type="scientific">Emergomyces pasteurianus Ep9510</name>
    <dbReference type="NCBI Taxonomy" id="1447872"/>
    <lineage>
        <taxon>Eukaryota</taxon>
        <taxon>Fungi</taxon>
        <taxon>Dikarya</taxon>
        <taxon>Ascomycota</taxon>
        <taxon>Pezizomycotina</taxon>
        <taxon>Eurotiomycetes</taxon>
        <taxon>Eurotiomycetidae</taxon>
        <taxon>Onygenales</taxon>
        <taxon>Ajellomycetaceae</taxon>
        <taxon>Emergomyces</taxon>
    </lineage>
</organism>
<evidence type="ECO:0008006" key="6">
    <source>
        <dbReference type="Google" id="ProtNLM"/>
    </source>
</evidence>
<comment type="caution">
    <text evidence="4">The sequence shown here is derived from an EMBL/GenBank/DDBJ whole genome shotgun (WGS) entry which is preliminary data.</text>
</comment>
<evidence type="ECO:0000256" key="3">
    <source>
        <dbReference type="SAM" id="MobiDB-lite"/>
    </source>
</evidence>
<sequence>MASLKEPSVPVPKRRSRTGCWSCKARKVKWCDYSIRLNWERGSRKTPSNHGFSRKVDSFSFKDLSENASRGPSPPLVLPDRDAPGHAVAVAKHTTVAGLCHAHSGPGLRRNPDPNSSNTRKLQDISSISPSTELPPPFSPGLNITPPHFPQRAPLPNGVGNVKQISQSIGPLPSSTESQSPHSHLSYQSKSWPKPSPDLSLTKGGEITPSEDSASSGVEPHPHALQTRLSWPRSPALGVTSDCLAKYQGPNQKNWAMDRRPCSLPTSPSGISEHKGWGYMAPWNTNPPSPASDPGTTSTAHTTRKLEARITNTLVDTPIYSSPFSLSVAMEIDTETPVDNPAIAPVHPLTSPHKNLIDYDVIPGSPDEDIGKNNDHRATEKDSLLRRLRSQSRKNYRSNSAGLDRNIQRKAVTTFLSHHYYTPCVPKTISRYSSSVPSTLLESAVNLLYFHHFINHTGRSLTRHDCPDNPFIHVLPAMAVEDPNLMNLLLVLSAGHRARLLGHLEPSSRIDQWTRPVLPALRAALANPEKHRSFTNLATVLMLITIKLMFPDIFEVPLSWQAHLKFARELFISHQPMHHGSERDTQQDAVEKFLSQWLGYIDIIGSHYCQQTELALFEGGYLQQLVPADRDKELELDCFSGFTPICGSLFRRLSELTHQCDKERRRYSYSPGGSSEWRPTTEIIDKAEKLRQDMINMSTPRYKYWRHRTAQEWKRRVATNRAFQLAGLIHLYRRVMGRESSDPEVQSTVAALTNELNQIPRNEKFRRVCPIPQELFTAGPAQCEEFRAQMKTCE</sequence>
<accession>A0A1J9PD82</accession>
<feature type="region of interest" description="Disordered" evidence="3">
    <location>
        <begin position="100"/>
        <end position="227"/>
    </location>
</feature>
<protein>
    <recommendedName>
        <fullName evidence="6">Zn(2)-C6 fungal-type domain-containing protein</fullName>
    </recommendedName>
</protein>
<gene>
    <name evidence="4" type="ORF">AJ78_05649</name>
</gene>
<feature type="compositionally biased region" description="Polar residues" evidence="3">
    <location>
        <begin position="163"/>
        <end position="191"/>
    </location>
</feature>
<dbReference type="Proteomes" id="UP000182235">
    <property type="component" value="Unassembled WGS sequence"/>
</dbReference>
<dbReference type="InterPro" id="IPR021858">
    <property type="entry name" value="Fun_TF"/>
</dbReference>
<name>A0A1J9PD82_9EURO</name>
<comment type="subcellular location">
    <subcellularLocation>
        <location evidence="1">Nucleus</location>
    </subcellularLocation>
</comment>
<keyword evidence="2" id="KW-0539">Nucleus</keyword>
<dbReference type="STRING" id="1447872.A0A1J9PD82"/>
<evidence type="ECO:0000313" key="4">
    <source>
        <dbReference type="EMBL" id="OJD13962.1"/>
    </source>
</evidence>
<reference evidence="4 5" key="1">
    <citation type="submission" date="2015-07" db="EMBL/GenBank/DDBJ databases">
        <title>Emmonsia species relationships and genome sequence.</title>
        <authorList>
            <consortium name="The Broad Institute Genomics Platform"/>
            <person name="Cuomo C.A."/>
            <person name="Munoz J.F."/>
            <person name="Imamovic A."/>
            <person name="Priest M.E."/>
            <person name="Young S."/>
            <person name="Clay O.K."/>
            <person name="McEwen J.G."/>
        </authorList>
    </citation>
    <scope>NUCLEOTIDE SEQUENCE [LARGE SCALE GENOMIC DNA]</scope>
    <source>
        <strain evidence="4 5">UAMH 9510</strain>
    </source>
</reference>
<keyword evidence="5" id="KW-1185">Reference proteome</keyword>
<dbReference type="AlphaFoldDB" id="A0A1J9PD82"/>
<proteinExistence type="predicted"/>
<dbReference type="GO" id="GO:0003700">
    <property type="term" value="F:DNA-binding transcription factor activity"/>
    <property type="evidence" value="ECO:0007669"/>
    <property type="project" value="TreeGrafter"/>
</dbReference>
<evidence type="ECO:0000256" key="1">
    <source>
        <dbReference type="ARBA" id="ARBA00004123"/>
    </source>
</evidence>